<evidence type="ECO:0000259" key="17">
    <source>
        <dbReference type="PROSITE" id="PS51217"/>
    </source>
</evidence>
<evidence type="ECO:0000256" key="10">
    <source>
        <dbReference type="ARBA" id="ARBA00023235"/>
    </source>
</evidence>
<dbReference type="PROSITE" id="PS51198">
    <property type="entry name" value="UVRD_HELICASE_ATP_BIND"/>
    <property type="match status" value="1"/>
</dbReference>
<proteinExistence type="inferred from homology"/>
<dbReference type="Gene3D" id="3.40.50.300">
    <property type="entry name" value="P-loop containing nucleotide triphosphate hydrolases"/>
    <property type="match status" value="4"/>
</dbReference>
<dbReference type="InterPro" id="IPR027417">
    <property type="entry name" value="P-loop_NTPase"/>
</dbReference>
<dbReference type="PANTHER" id="PTHR11070:SF48">
    <property type="entry name" value="ATP-DEPENDENT HELICASE_NUCLEASE SUBUNIT A"/>
    <property type="match status" value="1"/>
</dbReference>
<dbReference type="Pfam" id="PF12705">
    <property type="entry name" value="PDDEXK_1"/>
    <property type="match status" value="1"/>
</dbReference>
<dbReference type="InterPro" id="IPR014152">
    <property type="entry name" value="AddA"/>
</dbReference>
<organism evidence="18 19">
    <name type="scientific">Paenibacillus arenosi</name>
    <dbReference type="NCBI Taxonomy" id="2774142"/>
    <lineage>
        <taxon>Bacteria</taxon>
        <taxon>Bacillati</taxon>
        <taxon>Bacillota</taxon>
        <taxon>Bacilli</taxon>
        <taxon>Bacillales</taxon>
        <taxon>Paenibacillaceae</taxon>
        <taxon>Paenibacillus</taxon>
    </lineage>
</organism>
<dbReference type="RefSeq" id="WP_192023154.1">
    <property type="nucleotide sequence ID" value="NZ_JACYTN010000001.1"/>
</dbReference>
<evidence type="ECO:0000256" key="8">
    <source>
        <dbReference type="ARBA" id="ARBA00023125"/>
    </source>
</evidence>
<dbReference type="PANTHER" id="PTHR11070">
    <property type="entry name" value="UVRD / RECB / PCRA DNA HELICASE FAMILY MEMBER"/>
    <property type="match status" value="1"/>
</dbReference>
<feature type="region of interest" description="Disordered" evidence="15">
    <location>
        <begin position="665"/>
        <end position="688"/>
    </location>
</feature>
<dbReference type="HAMAP" id="MF_01451">
    <property type="entry name" value="AddA"/>
    <property type="match status" value="1"/>
</dbReference>
<evidence type="ECO:0000256" key="5">
    <source>
        <dbReference type="ARBA" id="ARBA00022806"/>
    </source>
</evidence>
<keyword evidence="7 13" id="KW-0067">ATP-binding</keyword>
<evidence type="ECO:0000256" key="3">
    <source>
        <dbReference type="ARBA" id="ARBA00022763"/>
    </source>
</evidence>
<keyword evidence="5 13" id="KW-0347">Helicase</keyword>
<comment type="caution">
    <text evidence="18">The sequence shown here is derived from an EMBL/GenBank/DDBJ whole genome shotgun (WGS) entry which is preliminary data.</text>
</comment>
<dbReference type="Pfam" id="PF00580">
    <property type="entry name" value="UvrD-helicase"/>
    <property type="match status" value="1"/>
</dbReference>
<feature type="domain" description="UvrD-like helicase ATP-binding" evidence="16">
    <location>
        <begin position="86"/>
        <end position="594"/>
    </location>
</feature>
<keyword evidence="19" id="KW-1185">Reference proteome</keyword>
<keyword evidence="8 13" id="KW-0238">DNA-binding</keyword>
<keyword evidence="4 13" id="KW-0378">Hydrolase</keyword>
<keyword evidence="1 13" id="KW-0540">Nuclease</keyword>
<feature type="binding site" evidence="14">
    <location>
        <begin position="107"/>
        <end position="114"/>
    </location>
    <ligand>
        <name>ATP</name>
        <dbReference type="ChEBI" id="CHEBI:30616"/>
    </ligand>
</feature>
<evidence type="ECO:0000256" key="13">
    <source>
        <dbReference type="HAMAP-Rule" id="MF_01451"/>
    </source>
</evidence>
<dbReference type="SUPFAM" id="SSF52980">
    <property type="entry name" value="Restriction endonuclease-like"/>
    <property type="match status" value="1"/>
</dbReference>
<dbReference type="PROSITE" id="PS51217">
    <property type="entry name" value="UVRD_HELICASE_CTER"/>
    <property type="match status" value="1"/>
</dbReference>
<dbReference type="InterPro" id="IPR014017">
    <property type="entry name" value="DNA_helicase_UvrD-like_C"/>
</dbReference>
<feature type="region of interest" description="Disordered" evidence="15">
    <location>
        <begin position="557"/>
        <end position="576"/>
    </location>
</feature>
<accession>A0ABR9ATZ9</accession>
<dbReference type="NCBIfam" id="TIGR02785">
    <property type="entry name" value="addA_Gpos"/>
    <property type="match status" value="1"/>
</dbReference>
<feature type="region of interest" description="Disordered" evidence="15">
    <location>
        <begin position="1229"/>
        <end position="1249"/>
    </location>
</feature>
<name>A0ABR9ATZ9_9BACL</name>
<feature type="domain" description="UvrD-like helicase C-terminal" evidence="17">
    <location>
        <begin position="652"/>
        <end position="959"/>
    </location>
</feature>
<evidence type="ECO:0000256" key="11">
    <source>
        <dbReference type="ARBA" id="ARBA00034617"/>
    </source>
</evidence>
<comment type="cofactor">
    <cofactor evidence="13">
        <name>Mg(2+)</name>
        <dbReference type="ChEBI" id="CHEBI:18420"/>
    </cofactor>
</comment>
<dbReference type="InterPro" id="IPR011604">
    <property type="entry name" value="PDDEXK-like_dom_sf"/>
</dbReference>
<dbReference type="Gene3D" id="1.10.274.50">
    <property type="match status" value="1"/>
</dbReference>
<dbReference type="GO" id="GO:0004386">
    <property type="term" value="F:helicase activity"/>
    <property type="evidence" value="ECO:0007669"/>
    <property type="project" value="UniProtKB-KW"/>
</dbReference>
<comment type="subunit">
    <text evidence="13">Heterodimer of AddA and AddB/RexB.</text>
</comment>
<dbReference type="EMBL" id="JACYTN010000001">
    <property type="protein sequence ID" value="MBD8496702.1"/>
    <property type="molecule type" value="Genomic_DNA"/>
</dbReference>
<evidence type="ECO:0000256" key="9">
    <source>
        <dbReference type="ARBA" id="ARBA00023204"/>
    </source>
</evidence>
<evidence type="ECO:0000313" key="18">
    <source>
        <dbReference type="EMBL" id="MBD8496702.1"/>
    </source>
</evidence>
<dbReference type="SUPFAM" id="SSF52540">
    <property type="entry name" value="P-loop containing nucleoside triphosphate hydrolases"/>
    <property type="match status" value="1"/>
</dbReference>
<comment type="catalytic activity">
    <reaction evidence="11 13">
        <text>Couples ATP hydrolysis with the unwinding of duplex DNA by translocating in the 3'-5' direction.</text>
        <dbReference type="EC" id="5.6.2.4"/>
    </reaction>
</comment>
<evidence type="ECO:0000256" key="2">
    <source>
        <dbReference type="ARBA" id="ARBA00022741"/>
    </source>
</evidence>
<evidence type="ECO:0000313" key="19">
    <source>
        <dbReference type="Proteomes" id="UP000634529"/>
    </source>
</evidence>
<evidence type="ECO:0000256" key="12">
    <source>
        <dbReference type="ARBA" id="ARBA00048988"/>
    </source>
</evidence>
<dbReference type="InterPro" id="IPR000212">
    <property type="entry name" value="DNA_helicase_UvrD/REP"/>
</dbReference>
<keyword evidence="3 13" id="KW-0227">DNA damage</keyword>
<comment type="function">
    <text evidence="13">The heterodimer acts as both an ATP-dependent DNA helicase and an ATP-dependent, dual-direction single-stranded exonuclease. Recognizes the chi site generating a DNA molecule suitable for the initiation of homologous recombination. The AddA nuclease domain is required for chi fragment generation; this subunit has the helicase and 3' -&gt; 5' nuclease activities.</text>
</comment>
<keyword evidence="2 13" id="KW-0547">Nucleotide-binding</keyword>
<comment type="catalytic activity">
    <reaction evidence="12 13">
        <text>ATP + H2O = ADP + phosphate + H(+)</text>
        <dbReference type="Rhea" id="RHEA:13065"/>
        <dbReference type="ChEBI" id="CHEBI:15377"/>
        <dbReference type="ChEBI" id="CHEBI:15378"/>
        <dbReference type="ChEBI" id="CHEBI:30616"/>
        <dbReference type="ChEBI" id="CHEBI:43474"/>
        <dbReference type="ChEBI" id="CHEBI:456216"/>
        <dbReference type="EC" id="5.6.2.4"/>
    </reaction>
</comment>
<keyword evidence="10 13" id="KW-0413">Isomerase</keyword>
<evidence type="ECO:0000256" key="7">
    <source>
        <dbReference type="ARBA" id="ARBA00022840"/>
    </source>
</evidence>
<evidence type="ECO:0000256" key="1">
    <source>
        <dbReference type="ARBA" id="ARBA00022722"/>
    </source>
</evidence>
<feature type="compositionally biased region" description="Basic and acidic residues" evidence="15">
    <location>
        <begin position="564"/>
        <end position="576"/>
    </location>
</feature>
<dbReference type="EC" id="3.1.-.-" evidence="13"/>
<dbReference type="InterPro" id="IPR014016">
    <property type="entry name" value="UvrD-like_ATP-bd"/>
</dbReference>
<dbReference type="InterPro" id="IPR011335">
    <property type="entry name" value="Restrct_endonuc-II-like"/>
</dbReference>
<dbReference type="InterPro" id="IPR038726">
    <property type="entry name" value="PDDEXK_AddAB-type"/>
</dbReference>
<dbReference type="Pfam" id="PF13361">
    <property type="entry name" value="UvrD_C"/>
    <property type="match status" value="1"/>
</dbReference>
<evidence type="ECO:0000256" key="15">
    <source>
        <dbReference type="SAM" id="MobiDB-lite"/>
    </source>
</evidence>
<evidence type="ECO:0000256" key="4">
    <source>
        <dbReference type="ARBA" id="ARBA00022801"/>
    </source>
</evidence>
<dbReference type="EC" id="5.6.2.4" evidence="13"/>
<keyword evidence="9 13" id="KW-0234">DNA repair</keyword>
<keyword evidence="6 13" id="KW-0269">Exonuclease</keyword>
<dbReference type="Gene3D" id="3.90.320.10">
    <property type="match status" value="1"/>
</dbReference>
<feature type="compositionally biased region" description="Basic and acidic residues" evidence="15">
    <location>
        <begin position="679"/>
        <end position="688"/>
    </location>
</feature>
<dbReference type="Proteomes" id="UP000634529">
    <property type="component" value="Unassembled WGS sequence"/>
</dbReference>
<reference evidence="18 19" key="1">
    <citation type="submission" date="2020-09" db="EMBL/GenBank/DDBJ databases">
        <title>Paenibacillus sp. CAU 1523 isolated from sand of Haeundae Beach.</title>
        <authorList>
            <person name="Kim W."/>
        </authorList>
    </citation>
    <scope>NUCLEOTIDE SEQUENCE [LARGE SCALE GENOMIC DNA]</scope>
    <source>
        <strain evidence="18 19">CAU 1523</strain>
    </source>
</reference>
<protein>
    <recommendedName>
        <fullName evidence="13">ATP-dependent helicase/nuclease subunit A</fullName>
        <ecNumber evidence="13">3.1.-.-</ecNumber>
        <ecNumber evidence="13">5.6.2.4</ecNumber>
    </recommendedName>
    <alternativeName>
        <fullName evidence="13">ATP-dependent helicase/nuclease AddA</fullName>
    </alternativeName>
    <alternativeName>
        <fullName evidence="13">DNA 3'-5' helicase AddA</fullName>
    </alternativeName>
</protein>
<gene>
    <name evidence="13 18" type="primary">addA</name>
    <name evidence="18" type="ORF">IFO66_00120</name>
</gene>
<sequence>MDQTNKRAKAKVGHSSQQEVEQIAIDLFDIVDQTAEEEQAVQEPIEHTGEVQKLFIESDPLEGAFEQLPVQATEPTTTLPPKPQDATWTDEQWQAIVDGGRNILVAAAAGSGKTAVLVERIIRKIIDEHQPVHVDELLVATFTKAAAAEMRERIRLALETKLAETPDSEHIHRQLALLNRASITTLHSFCLEVIQRYFQMIGLDPSFRIANETETQVMRQDVLEELFEEQYEQEDDEFRRFVDWFSGERNDEAAFRLVQRLYDFSRSHPWPDAWLSQMAASFGAGSVDELSASPWATSIMADTRLTMNAIVELLRQAAQLSGAPGGPEPYQSVITEEWQMAAQLHNRSLQHPWHEMGVFMEQLEFGRLPACRGDRYEKSLQEQVKRLRDQAKARFSQLREELYRRAPEQFLIEMNHMAPLMNTLVHVIQQFGERYEQAKRGKGWLDFSDLEHYCLRILRAPNSTPEHTDPSDAAVQYRAQFAEILLDEYQDTNMVQEAIVNLISRQDKGNRFMVGDVKQSIYRFRLADPTLFMEKYDRYGRYDQSDDEWNTHVVQEGMNDETELEKASSDSNRYRDEDDLKGARIDLARNFRSRMEVVDAVNMLFRQLMNRQVAELSYDRDAELVCGAMYYPELDVEDDSASGDYSYHIRPEFVLIEKGGAAESQAGDEEDVLDGDQPPTKEVDPSELETARIEARAIAARIRTMMGDGREKPAQVYDKQLKRMRAISYRDIVILLRATQSWAPLMVEELRLEGIPAYAEFNTGYFQATEVEIIVSLLRVIDNPYQDIPLAGVLRSPIVGLSAESLAQIRLYAKNKPYFDALTSAAEIGTAGAAQLELDGEVLLSEEDVQRVQHFMSLWERWREEARQGSLSELIWRIYRETGYYEWVGGLAGGTQRQANLRALYDRARQYESSSVRGLYAFLRFIDRMKETGGDLGTARALGEQEDVVRLMTIHKSKGLEFPVVFIAGMGKMFNQQDLNAAFLMHKQMGFGPKYVDESTRVTYPTLANLAIRRQMKLELLAEELRVLYVALTRPKEKMILMGTVNDAAKVISQWGEALDVESLLLPDYLIARARSYIDWIGPALIRHQAASEWRTLAGLPNRNGSCMIDEPSDWKLTLIPASMLALTSSLETDDTLVSDKLALLERIAALDEHVEVQPSEHEQTIAERLSWRDPYRLAEMLPAKTSVTEMKRLFAQDDLPSSTWVHSSEVEDGIADTDHLPAEKKLPELPEQPDELEKLEPEQQAPTGLATTASTIESQVSSVSEIADGSDFTYTLHLRRPRFMEQKRLTPAERGTAYHLLMQHLPLNGSMSTAIIAQTLIGMQERQIMTAAQAEAIDVDGVYAFFESDIGQRLLHADWVQRELPFSYGLTAAEAYTIELSTQGDTGERLRYVATSTFAAKDNSHLLDDETVLVQGVIDCIFQSNDELILLDYKTDRVLSHEGGVEGLAEHYRFQLDLYARAIGQIWNRPVHKQALYFFDAKEAKLL</sequence>
<evidence type="ECO:0000259" key="16">
    <source>
        <dbReference type="PROSITE" id="PS51198"/>
    </source>
</evidence>
<comment type="similarity">
    <text evidence="13">Belongs to the helicase family. AddA subfamily.</text>
</comment>
<evidence type="ECO:0000256" key="14">
    <source>
        <dbReference type="PROSITE-ProRule" id="PRU00560"/>
    </source>
</evidence>
<evidence type="ECO:0000256" key="6">
    <source>
        <dbReference type="ARBA" id="ARBA00022839"/>
    </source>
</evidence>